<dbReference type="Gene3D" id="3.40.220.10">
    <property type="entry name" value="Leucine Aminopeptidase, subunit E, domain 1"/>
    <property type="match status" value="2"/>
</dbReference>
<evidence type="ECO:0000259" key="8">
    <source>
        <dbReference type="PROSITE" id="PS51059"/>
    </source>
</evidence>
<dbReference type="GO" id="GO:0070212">
    <property type="term" value="P:protein poly-ADP-ribosylation"/>
    <property type="evidence" value="ECO:0007669"/>
    <property type="project" value="TreeGrafter"/>
</dbReference>
<dbReference type="InterPro" id="IPR012317">
    <property type="entry name" value="Poly(ADP-ribose)pol_cat_dom"/>
</dbReference>
<evidence type="ECO:0000256" key="5">
    <source>
        <dbReference type="ARBA" id="ARBA00023242"/>
    </source>
</evidence>
<protein>
    <submittedName>
        <fullName evidence="10">Protein mono-ADP-ribosyltransferase PARP9</fullName>
    </submittedName>
</protein>
<keyword evidence="4" id="KW-0520">NAD</keyword>
<dbReference type="SUPFAM" id="SSF56399">
    <property type="entry name" value="ADP-ribosylation"/>
    <property type="match status" value="1"/>
</dbReference>
<keyword evidence="5" id="KW-0539">Nucleus</keyword>
<dbReference type="InterPro" id="IPR052056">
    <property type="entry name" value="Mono-ARTD/PARP"/>
</dbReference>
<dbReference type="SMART" id="SM00506">
    <property type="entry name" value="A1pp"/>
    <property type="match status" value="1"/>
</dbReference>
<evidence type="ECO:0000256" key="1">
    <source>
        <dbReference type="ARBA" id="ARBA00004123"/>
    </source>
</evidence>
<dbReference type="InterPro" id="IPR043472">
    <property type="entry name" value="Macro_dom-like"/>
</dbReference>
<dbReference type="Pfam" id="PF01661">
    <property type="entry name" value="Macro"/>
    <property type="match status" value="2"/>
</dbReference>
<dbReference type="EMBL" id="JASDAP010000005">
    <property type="protein sequence ID" value="KAK1903397.1"/>
    <property type="molecule type" value="Genomic_DNA"/>
</dbReference>
<evidence type="ECO:0000256" key="4">
    <source>
        <dbReference type="ARBA" id="ARBA00023027"/>
    </source>
</evidence>
<dbReference type="SUPFAM" id="SSF52949">
    <property type="entry name" value="Macro domain-like"/>
    <property type="match status" value="2"/>
</dbReference>
<comment type="subcellular location">
    <subcellularLocation>
        <location evidence="1">Nucleus</location>
    </subcellularLocation>
</comment>
<comment type="caution">
    <text evidence="10">The sequence shown here is derived from an EMBL/GenBank/DDBJ whole genome shotgun (WGS) entry which is preliminary data.</text>
</comment>
<comment type="similarity">
    <text evidence="6">Belongs to the ARTD/PARP family.</text>
</comment>
<sequence>MDLNITLYGPSLNIVRRCGPALRGVLQSKFGCEATIEGVDFESDASVGQLRRPPVDPVKKSSFLLGGGVELSVWKADLTNFKVDAVVNAANEFLKHGGGLAYALSIAGGSQIQKDSDDYINKNGHLGTGEAIVLDAGRLPCKKIIHAVGPCLTKQPSSTEVSGVKRKLEMAIENILLQVEKHRLQSVAIPAISSGLFNFPLPECADTIVETVIRYYQSSHSHFPKEIRLANHDDITVSAMERACLQLLSSSSSKGVTRSQTPEVQIRKVHLTLKKGNIEDQQTDVIVLGYSVTECLQNAAKDRYKSIAFPAIGTGNLGFDKKEVAWIMANAVEDFAYNCQTEIDVMFIIYPSDDQTYKAFEEHMVTLQQRAPRPQETGAMMSSPPEYEHRNDSHSNRPPTPQITLSGPSEETILEARRWLSGHLHKSYGFVNISNNFIQHFGEREHLQLSRLMEKGVVIEEIFKGGHARISLTGNSSEDAVVARFQVEAMLCIVQEEFVRDEEDAMCEALGERRVDFERKKVDHSSNEFSDRFSAFKKEGLQTVKVDKVVNPSLKTISDLKATQLHCSTQKMFQLIPAQFCEMVCKIGFHAEYAPPGEAAYGEGIYFAGTVKKAMEVWKEHPKEEYLYFVEAEVLTGNSTRGTPGLILPPPVLEDPLLLHDSVSGGPDVSVIFSGYQALPTYIITCRRD</sequence>
<feature type="compositionally biased region" description="Basic and acidic residues" evidence="7">
    <location>
        <begin position="386"/>
        <end position="395"/>
    </location>
</feature>
<dbReference type="GO" id="GO:0005737">
    <property type="term" value="C:cytoplasm"/>
    <property type="evidence" value="ECO:0007669"/>
    <property type="project" value="TreeGrafter"/>
</dbReference>
<gene>
    <name evidence="10" type="ORF">KUDE01_006354</name>
</gene>
<keyword evidence="11" id="KW-1185">Reference proteome</keyword>
<feature type="region of interest" description="Disordered" evidence="7">
    <location>
        <begin position="369"/>
        <end position="407"/>
    </location>
</feature>
<keyword evidence="3" id="KW-0808">Transferase</keyword>
<dbReference type="GO" id="GO:0010629">
    <property type="term" value="P:negative regulation of gene expression"/>
    <property type="evidence" value="ECO:0007669"/>
    <property type="project" value="TreeGrafter"/>
</dbReference>
<name>A0AAD9FHZ0_DISEL</name>
<dbReference type="GO" id="GO:0003714">
    <property type="term" value="F:transcription corepressor activity"/>
    <property type="evidence" value="ECO:0007669"/>
    <property type="project" value="TreeGrafter"/>
</dbReference>
<dbReference type="InterPro" id="IPR002589">
    <property type="entry name" value="Macro_dom"/>
</dbReference>
<evidence type="ECO:0000259" key="9">
    <source>
        <dbReference type="PROSITE" id="PS51154"/>
    </source>
</evidence>
<evidence type="ECO:0000313" key="10">
    <source>
        <dbReference type="EMBL" id="KAK1903397.1"/>
    </source>
</evidence>
<evidence type="ECO:0000313" key="11">
    <source>
        <dbReference type="Proteomes" id="UP001228049"/>
    </source>
</evidence>
<dbReference type="GO" id="GO:0005634">
    <property type="term" value="C:nucleus"/>
    <property type="evidence" value="ECO:0007669"/>
    <property type="project" value="UniProtKB-SubCell"/>
</dbReference>
<dbReference type="CDD" id="cd02907">
    <property type="entry name" value="Macro_Af1521_BAL-like"/>
    <property type="match status" value="1"/>
</dbReference>
<dbReference type="Proteomes" id="UP001228049">
    <property type="component" value="Unassembled WGS sequence"/>
</dbReference>
<dbReference type="GO" id="GO:0003950">
    <property type="term" value="F:NAD+ poly-ADP-ribosyltransferase activity"/>
    <property type="evidence" value="ECO:0007669"/>
    <property type="project" value="InterPro"/>
</dbReference>
<dbReference type="PROSITE" id="PS51154">
    <property type="entry name" value="MACRO"/>
    <property type="match status" value="1"/>
</dbReference>
<evidence type="ECO:0000256" key="3">
    <source>
        <dbReference type="ARBA" id="ARBA00022679"/>
    </source>
</evidence>
<dbReference type="PANTHER" id="PTHR14453:SF70">
    <property type="entry name" value="PROTEIN MONO-ADP-RIBOSYLTRANSFERASE PARP9"/>
    <property type="match status" value="1"/>
</dbReference>
<dbReference type="GO" id="GO:1990404">
    <property type="term" value="F:NAD+-protein mono-ADP-ribosyltransferase activity"/>
    <property type="evidence" value="ECO:0007669"/>
    <property type="project" value="TreeGrafter"/>
</dbReference>
<organism evidence="10 11">
    <name type="scientific">Dissostichus eleginoides</name>
    <name type="common">Patagonian toothfish</name>
    <name type="synonym">Dissostichus amissus</name>
    <dbReference type="NCBI Taxonomy" id="100907"/>
    <lineage>
        <taxon>Eukaryota</taxon>
        <taxon>Metazoa</taxon>
        <taxon>Chordata</taxon>
        <taxon>Craniata</taxon>
        <taxon>Vertebrata</taxon>
        <taxon>Euteleostomi</taxon>
        <taxon>Actinopterygii</taxon>
        <taxon>Neopterygii</taxon>
        <taxon>Teleostei</taxon>
        <taxon>Neoteleostei</taxon>
        <taxon>Acanthomorphata</taxon>
        <taxon>Eupercaria</taxon>
        <taxon>Perciformes</taxon>
        <taxon>Notothenioidei</taxon>
        <taxon>Nototheniidae</taxon>
        <taxon>Dissostichus</taxon>
    </lineage>
</organism>
<feature type="domain" description="Macro" evidence="9">
    <location>
        <begin position="58"/>
        <end position="248"/>
    </location>
</feature>
<dbReference type="AlphaFoldDB" id="A0AAD9FHZ0"/>
<evidence type="ECO:0000256" key="2">
    <source>
        <dbReference type="ARBA" id="ARBA00022676"/>
    </source>
</evidence>
<dbReference type="GO" id="GO:0044389">
    <property type="term" value="F:ubiquitin-like protein ligase binding"/>
    <property type="evidence" value="ECO:0007669"/>
    <property type="project" value="TreeGrafter"/>
</dbReference>
<dbReference type="GO" id="GO:0060335">
    <property type="term" value="P:positive regulation of type II interferon-mediated signaling pathway"/>
    <property type="evidence" value="ECO:0007669"/>
    <property type="project" value="TreeGrafter"/>
</dbReference>
<dbReference type="PROSITE" id="PS51059">
    <property type="entry name" value="PARP_CATALYTIC"/>
    <property type="match status" value="1"/>
</dbReference>
<accession>A0AAD9FHZ0</accession>
<proteinExistence type="inferred from homology"/>
<feature type="domain" description="PARP catalytic" evidence="8">
    <location>
        <begin position="501"/>
        <end position="689"/>
    </location>
</feature>
<keyword evidence="2" id="KW-0328">Glycosyltransferase</keyword>
<evidence type="ECO:0000256" key="7">
    <source>
        <dbReference type="SAM" id="MobiDB-lite"/>
    </source>
</evidence>
<evidence type="ECO:0000256" key="6">
    <source>
        <dbReference type="ARBA" id="ARBA00024347"/>
    </source>
</evidence>
<dbReference type="PANTHER" id="PTHR14453">
    <property type="entry name" value="PARP/ZINC FINGER CCCH TYPE DOMAIN CONTAINING PROTEIN"/>
    <property type="match status" value="1"/>
</dbReference>
<dbReference type="Gene3D" id="3.90.228.10">
    <property type="match status" value="1"/>
</dbReference>
<reference evidence="10" key="1">
    <citation type="submission" date="2023-04" db="EMBL/GenBank/DDBJ databases">
        <title>Chromosome-level genome of Chaenocephalus aceratus.</title>
        <authorList>
            <person name="Park H."/>
        </authorList>
    </citation>
    <scope>NUCLEOTIDE SEQUENCE</scope>
    <source>
        <strain evidence="10">DE</strain>
        <tissue evidence="10">Muscle</tissue>
    </source>
</reference>